<keyword evidence="5 7" id="KW-1133">Transmembrane helix</keyword>
<name>A0ABU2HXV6_9RHOB</name>
<dbReference type="RefSeq" id="WP_311162653.1">
    <property type="nucleotide sequence ID" value="NZ_JAVQLW010000005.1"/>
</dbReference>
<evidence type="ECO:0000256" key="2">
    <source>
        <dbReference type="ARBA" id="ARBA00022475"/>
    </source>
</evidence>
<evidence type="ECO:0000256" key="6">
    <source>
        <dbReference type="ARBA" id="ARBA00023136"/>
    </source>
</evidence>
<feature type="transmembrane region" description="Helical" evidence="7">
    <location>
        <begin position="99"/>
        <end position="124"/>
    </location>
</feature>
<comment type="function">
    <text evidence="7">Part of the tripartite ATP-independent periplasmic (TRAP) transport system.</text>
</comment>
<feature type="transmembrane region" description="Helical" evidence="7">
    <location>
        <begin position="221"/>
        <end position="242"/>
    </location>
</feature>
<dbReference type="InterPro" id="IPR010656">
    <property type="entry name" value="DctM"/>
</dbReference>
<organism evidence="9 10">
    <name type="scientific">Paracoccus aurantius</name>
    <dbReference type="NCBI Taxonomy" id="3073814"/>
    <lineage>
        <taxon>Bacteria</taxon>
        <taxon>Pseudomonadati</taxon>
        <taxon>Pseudomonadota</taxon>
        <taxon>Alphaproteobacteria</taxon>
        <taxon>Rhodobacterales</taxon>
        <taxon>Paracoccaceae</taxon>
        <taxon>Paracoccus</taxon>
    </lineage>
</organism>
<gene>
    <name evidence="9" type="ORF">RGQ15_20240</name>
</gene>
<keyword evidence="4 7" id="KW-0812">Transmembrane</keyword>
<comment type="similarity">
    <text evidence="7">Belongs to the TRAP transporter large permease family.</text>
</comment>
<sequence>MLTIFVFAALLGLIAFTRIPLGFAMMLVGTGGIAAIHPKGLGAALAIAEQQVIKNATNYQFSALPLFILMGVFIVKASMAEELFEAARRWFGRFRGGLGMATIVACGGFSAMCASSSAAAATMAKIAIPEMDRAGYEPGFSAGSIAAGGTMGVLIPPSGALIIYALLTQQNVSELFVAGILPGLAQVVIYVGVMAVIAALRPGWAPRDRQFTMREKFSALGKIWGVIALFALIMAGLVQGWFTATEAGGIGAGGAFLLLILRRKLSWPVLAESLLEAARISTMIFIVAAGALVLNQFINLSGISGEAIRFIQSLELSPIMIVLCLLGFYLVLGCLMDGFAMIFLTVPIVAPIIEGLGFDLVWWGIVTVIVVEISLITPPVGLNVFILKAMLPKLPVMRIFRGIMPYVAADFLRLGLILVFPALALWLPGMM</sequence>
<feature type="transmembrane region" description="Helical" evidence="7">
    <location>
        <begin position="145"/>
        <end position="167"/>
    </location>
</feature>
<evidence type="ECO:0000256" key="1">
    <source>
        <dbReference type="ARBA" id="ARBA00004429"/>
    </source>
</evidence>
<accession>A0ABU2HXV6</accession>
<dbReference type="InterPro" id="IPR004681">
    <property type="entry name" value="TRAP_DctM"/>
</dbReference>
<evidence type="ECO:0000313" key="9">
    <source>
        <dbReference type="EMBL" id="MDS9469888.1"/>
    </source>
</evidence>
<keyword evidence="10" id="KW-1185">Reference proteome</keyword>
<evidence type="ECO:0000256" key="5">
    <source>
        <dbReference type="ARBA" id="ARBA00022989"/>
    </source>
</evidence>
<feature type="transmembrane region" description="Helical" evidence="7">
    <location>
        <begin position="310"/>
        <end position="332"/>
    </location>
</feature>
<keyword evidence="6 7" id="KW-0472">Membrane</keyword>
<protein>
    <recommendedName>
        <fullName evidence="7">TRAP transporter large permease protein</fullName>
    </recommendedName>
</protein>
<evidence type="ECO:0000313" key="10">
    <source>
        <dbReference type="Proteomes" id="UP001269144"/>
    </source>
</evidence>
<comment type="subunit">
    <text evidence="7">The complex comprises the extracytoplasmic solute receptor protein and the two transmembrane proteins.</text>
</comment>
<dbReference type="PANTHER" id="PTHR33362">
    <property type="entry name" value="SIALIC ACID TRAP TRANSPORTER PERMEASE PROTEIN SIAT-RELATED"/>
    <property type="match status" value="1"/>
</dbReference>
<dbReference type="Proteomes" id="UP001269144">
    <property type="component" value="Unassembled WGS sequence"/>
</dbReference>
<feature type="transmembrane region" description="Helical" evidence="7">
    <location>
        <begin position="248"/>
        <end position="265"/>
    </location>
</feature>
<reference evidence="10" key="1">
    <citation type="submission" date="2023-07" db="EMBL/GenBank/DDBJ databases">
        <title>Paracoccus sp. MBLB3053 whole genome sequence.</title>
        <authorList>
            <person name="Hwang C.Y."/>
            <person name="Cho E.-S."/>
            <person name="Seo M.-J."/>
        </authorList>
    </citation>
    <scope>NUCLEOTIDE SEQUENCE [LARGE SCALE GENOMIC DNA]</scope>
    <source>
        <strain evidence="10">MBLB3053</strain>
    </source>
</reference>
<feature type="transmembrane region" description="Helical" evidence="7">
    <location>
        <begin position="362"/>
        <end position="386"/>
    </location>
</feature>
<feature type="transmembrane region" description="Helical" evidence="7">
    <location>
        <begin position="339"/>
        <end position="356"/>
    </location>
</feature>
<feature type="transmembrane region" description="Helical" evidence="7">
    <location>
        <begin position="407"/>
        <end position="427"/>
    </location>
</feature>
<keyword evidence="7" id="KW-0813">Transport</keyword>
<evidence type="ECO:0000256" key="7">
    <source>
        <dbReference type="RuleBase" id="RU369079"/>
    </source>
</evidence>
<keyword evidence="2" id="KW-1003">Cell membrane</keyword>
<dbReference type="PANTHER" id="PTHR33362:SF5">
    <property type="entry name" value="C4-DICARBOXYLATE TRAP TRANSPORTER LARGE PERMEASE PROTEIN DCTM"/>
    <property type="match status" value="1"/>
</dbReference>
<keyword evidence="3 7" id="KW-0997">Cell inner membrane</keyword>
<feature type="domain" description="TRAP C4-dicarboxylate transport system permease DctM subunit" evidence="8">
    <location>
        <begin position="13"/>
        <end position="423"/>
    </location>
</feature>
<evidence type="ECO:0000256" key="4">
    <source>
        <dbReference type="ARBA" id="ARBA00022692"/>
    </source>
</evidence>
<comment type="caution">
    <text evidence="9">The sequence shown here is derived from an EMBL/GenBank/DDBJ whole genome shotgun (WGS) entry which is preliminary data.</text>
</comment>
<evidence type="ECO:0000256" key="3">
    <source>
        <dbReference type="ARBA" id="ARBA00022519"/>
    </source>
</evidence>
<dbReference type="NCBIfam" id="TIGR00786">
    <property type="entry name" value="dctM"/>
    <property type="match status" value="1"/>
</dbReference>
<feature type="transmembrane region" description="Helical" evidence="7">
    <location>
        <begin position="277"/>
        <end position="298"/>
    </location>
</feature>
<dbReference type="EMBL" id="JAVQLW010000005">
    <property type="protein sequence ID" value="MDS9469888.1"/>
    <property type="molecule type" value="Genomic_DNA"/>
</dbReference>
<evidence type="ECO:0000259" key="8">
    <source>
        <dbReference type="Pfam" id="PF06808"/>
    </source>
</evidence>
<dbReference type="Pfam" id="PF06808">
    <property type="entry name" value="DctM"/>
    <property type="match status" value="1"/>
</dbReference>
<feature type="transmembrane region" description="Helical" evidence="7">
    <location>
        <begin position="179"/>
        <end position="200"/>
    </location>
</feature>
<feature type="transmembrane region" description="Helical" evidence="7">
    <location>
        <begin position="59"/>
        <end position="79"/>
    </location>
</feature>
<feature type="transmembrane region" description="Helical" evidence="7">
    <location>
        <begin position="27"/>
        <end position="47"/>
    </location>
</feature>
<dbReference type="PIRSF" id="PIRSF006066">
    <property type="entry name" value="HI0050"/>
    <property type="match status" value="1"/>
</dbReference>
<comment type="subcellular location">
    <subcellularLocation>
        <location evidence="1 7">Cell inner membrane</location>
        <topology evidence="1 7">Multi-pass membrane protein</topology>
    </subcellularLocation>
</comment>
<proteinExistence type="inferred from homology"/>